<gene>
    <name evidence="1" type="ORF">R77560_04089</name>
</gene>
<protein>
    <submittedName>
        <fullName evidence="1">Uncharacterized protein</fullName>
    </submittedName>
</protein>
<dbReference type="EMBL" id="CATZAZ010000011">
    <property type="protein sequence ID" value="CAJ0804525.1"/>
    <property type="molecule type" value="Genomic_DNA"/>
</dbReference>
<accession>A0AAD2BS29</accession>
<evidence type="ECO:0000313" key="1">
    <source>
        <dbReference type="EMBL" id="CAJ0804525.1"/>
    </source>
</evidence>
<organism evidence="1 2">
    <name type="scientific">Ralstonia thomasii</name>
    <dbReference type="NCBI Taxonomy" id="3058596"/>
    <lineage>
        <taxon>Bacteria</taxon>
        <taxon>Pseudomonadati</taxon>
        <taxon>Pseudomonadota</taxon>
        <taxon>Betaproteobacteria</taxon>
        <taxon>Burkholderiales</taxon>
        <taxon>Burkholderiaceae</taxon>
        <taxon>Ralstonia</taxon>
    </lineage>
</organism>
<proteinExistence type="predicted"/>
<dbReference type="Proteomes" id="UP001189756">
    <property type="component" value="Unassembled WGS sequence"/>
</dbReference>
<dbReference type="AlphaFoldDB" id="A0AAD2BS29"/>
<sequence length="173" mass="19103">MANWYGSARTNYVRLNDGVTVEALQEHLELIGADLEMWEKEIEGGLHVGFGAGDSDNGGFPCWLSPNIPDREADPEGFARLAKALQVPEDDLEGTDEAEFSWEQHIMPFVAEGEVLVAQEIGAEKLRYLTGHATAFIRRGETIQKVGVSIRDIYEEAAETFGVDATKIIEATY</sequence>
<dbReference type="GeneID" id="34794385"/>
<dbReference type="RefSeq" id="WP_024542417.1">
    <property type="nucleotide sequence ID" value="NZ_CATZAZ010000011.1"/>
</dbReference>
<evidence type="ECO:0000313" key="2">
    <source>
        <dbReference type="Proteomes" id="UP001189756"/>
    </source>
</evidence>
<reference evidence="1" key="1">
    <citation type="submission" date="2023-07" db="EMBL/GenBank/DDBJ databases">
        <authorList>
            <person name="Peeters C."/>
        </authorList>
    </citation>
    <scope>NUCLEOTIDE SEQUENCE</scope>
    <source>
        <strain evidence="1">R-77560</strain>
    </source>
</reference>
<comment type="caution">
    <text evidence="1">The sequence shown here is derived from an EMBL/GenBank/DDBJ whole genome shotgun (WGS) entry which is preliminary data.</text>
</comment>
<name>A0AAD2BS29_9RALS</name>